<feature type="domain" description="DAGKc" evidence="1">
    <location>
        <begin position="130"/>
        <end position="270"/>
    </location>
</feature>
<dbReference type="EMBL" id="MU128909">
    <property type="protein sequence ID" value="KAF9521197.1"/>
    <property type="molecule type" value="Genomic_DNA"/>
</dbReference>
<dbReference type="InterPro" id="IPR050187">
    <property type="entry name" value="Lipid_Phosphate_FormReg"/>
</dbReference>
<dbReference type="PANTHER" id="PTHR12358:SF31">
    <property type="entry name" value="ACYLGLYCEROL KINASE, MITOCHONDRIAL"/>
    <property type="match status" value="1"/>
</dbReference>
<dbReference type="PANTHER" id="PTHR12358">
    <property type="entry name" value="SPHINGOSINE KINASE"/>
    <property type="match status" value="1"/>
</dbReference>
<dbReference type="Pfam" id="PF24321">
    <property type="entry name" value="DUF7493"/>
    <property type="match status" value="1"/>
</dbReference>
<dbReference type="PROSITE" id="PS50146">
    <property type="entry name" value="DAGK"/>
    <property type="match status" value="1"/>
</dbReference>
<gene>
    <name evidence="2" type="ORF">BS47DRAFT_1323282</name>
</gene>
<dbReference type="InterPro" id="IPR001206">
    <property type="entry name" value="Diacylglycerol_kinase_cat_dom"/>
</dbReference>
<dbReference type="OrthoDB" id="3853857at2759"/>
<name>A0A9P6E0Y2_9AGAM</name>
<dbReference type="GO" id="GO:0016773">
    <property type="term" value="F:phosphotransferase activity, alcohol group as acceptor"/>
    <property type="evidence" value="ECO:0007669"/>
    <property type="project" value="UniProtKB-ARBA"/>
</dbReference>
<dbReference type="InterPro" id="IPR016064">
    <property type="entry name" value="NAD/diacylglycerol_kinase_sf"/>
</dbReference>
<comment type="caution">
    <text evidence="2">The sequence shown here is derived from an EMBL/GenBank/DDBJ whole genome shotgun (WGS) entry which is preliminary data.</text>
</comment>
<dbReference type="AlphaFoldDB" id="A0A9P6E0Y2"/>
<accession>A0A9P6E0Y2</accession>
<dbReference type="SUPFAM" id="SSF111331">
    <property type="entry name" value="NAD kinase/diacylglycerol kinase-like"/>
    <property type="match status" value="1"/>
</dbReference>
<organism evidence="2 3">
    <name type="scientific">Hydnum rufescens UP504</name>
    <dbReference type="NCBI Taxonomy" id="1448309"/>
    <lineage>
        <taxon>Eukaryota</taxon>
        <taxon>Fungi</taxon>
        <taxon>Dikarya</taxon>
        <taxon>Basidiomycota</taxon>
        <taxon>Agaricomycotina</taxon>
        <taxon>Agaricomycetes</taxon>
        <taxon>Cantharellales</taxon>
        <taxon>Hydnaceae</taxon>
        <taxon>Hydnum</taxon>
    </lineage>
</organism>
<dbReference type="GO" id="GO:0001727">
    <property type="term" value="F:lipid kinase activity"/>
    <property type="evidence" value="ECO:0007669"/>
    <property type="project" value="TreeGrafter"/>
</dbReference>
<dbReference type="GO" id="GO:0016020">
    <property type="term" value="C:membrane"/>
    <property type="evidence" value="ECO:0007669"/>
    <property type="project" value="TreeGrafter"/>
</dbReference>
<dbReference type="Proteomes" id="UP000886523">
    <property type="component" value="Unassembled WGS sequence"/>
</dbReference>
<sequence>MTSHSDNQWSIQVEIHEESTQILFTTEAFSVICPLLPATRPWFQDVIQGVRSCVSWSSPATSQERKPFTIPLRNVLWAELGDDAYVTIAVLAETGKNHELTHYNGKVISDLAQAKQWVSRLIELAYDGVPPRRNVKVLVNPKGGQGRAKKIYEKIVRPMLESARCVIDTQYTTHRFHAMEIAETISLDCDAIVALSGDGLPHEILNGLASRPDAIKALRIPVVPVPSGSANGFSLNLHGLKAGFDVALAVLNVIKGKPMRLDLCSVTQGGRRTWSYFSQSFGFMADIDLGTEFLRWMGDTRFYLGFLYGLISNKPYPFKLFIKSAISDKKDLLALTREPPSKELFKENLVESLPADRYISESTSDTGWVSFDKPILYVYAGLQPYVARDLLQFPMAKPSDGYVDIAIQEVASRAALLSMVDEAGRGGQFYQDTSHYYKALAYRLEPYPNSKGVFSVDGEVYPWEPIYIEAHQGLATTLSMHGHFVVTFVDKPSSFV</sequence>
<proteinExistence type="predicted"/>
<dbReference type="SMART" id="SM00046">
    <property type="entry name" value="DAGKc"/>
    <property type="match status" value="1"/>
</dbReference>
<evidence type="ECO:0000313" key="3">
    <source>
        <dbReference type="Proteomes" id="UP000886523"/>
    </source>
</evidence>
<dbReference type="Gene3D" id="2.60.200.40">
    <property type="match status" value="1"/>
</dbReference>
<evidence type="ECO:0000313" key="2">
    <source>
        <dbReference type="EMBL" id="KAF9521197.1"/>
    </source>
</evidence>
<dbReference type="GO" id="GO:0046512">
    <property type="term" value="P:sphingosine biosynthetic process"/>
    <property type="evidence" value="ECO:0007669"/>
    <property type="project" value="TreeGrafter"/>
</dbReference>
<dbReference type="InterPro" id="IPR055916">
    <property type="entry name" value="DUF7493"/>
</dbReference>
<dbReference type="Pfam" id="PF00781">
    <property type="entry name" value="DAGK_cat"/>
    <property type="match status" value="1"/>
</dbReference>
<dbReference type="Gene3D" id="3.40.50.10330">
    <property type="entry name" value="Probable inorganic polyphosphate/atp-NAD kinase, domain 1"/>
    <property type="match status" value="1"/>
</dbReference>
<dbReference type="InterPro" id="IPR017438">
    <property type="entry name" value="ATP-NAD_kinase_N"/>
</dbReference>
<reference evidence="2" key="1">
    <citation type="journal article" date="2020" name="Nat. Commun.">
        <title>Large-scale genome sequencing of mycorrhizal fungi provides insights into the early evolution of symbiotic traits.</title>
        <authorList>
            <person name="Miyauchi S."/>
            <person name="Kiss E."/>
            <person name="Kuo A."/>
            <person name="Drula E."/>
            <person name="Kohler A."/>
            <person name="Sanchez-Garcia M."/>
            <person name="Morin E."/>
            <person name="Andreopoulos B."/>
            <person name="Barry K.W."/>
            <person name="Bonito G."/>
            <person name="Buee M."/>
            <person name="Carver A."/>
            <person name="Chen C."/>
            <person name="Cichocki N."/>
            <person name="Clum A."/>
            <person name="Culley D."/>
            <person name="Crous P.W."/>
            <person name="Fauchery L."/>
            <person name="Girlanda M."/>
            <person name="Hayes R.D."/>
            <person name="Keri Z."/>
            <person name="LaButti K."/>
            <person name="Lipzen A."/>
            <person name="Lombard V."/>
            <person name="Magnuson J."/>
            <person name="Maillard F."/>
            <person name="Murat C."/>
            <person name="Nolan M."/>
            <person name="Ohm R.A."/>
            <person name="Pangilinan J."/>
            <person name="Pereira M.F."/>
            <person name="Perotto S."/>
            <person name="Peter M."/>
            <person name="Pfister S."/>
            <person name="Riley R."/>
            <person name="Sitrit Y."/>
            <person name="Stielow J.B."/>
            <person name="Szollosi G."/>
            <person name="Zifcakova L."/>
            <person name="Stursova M."/>
            <person name="Spatafora J.W."/>
            <person name="Tedersoo L."/>
            <person name="Vaario L.M."/>
            <person name="Yamada A."/>
            <person name="Yan M."/>
            <person name="Wang P."/>
            <person name="Xu J."/>
            <person name="Bruns T."/>
            <person name="Baldrian P."/>
            <person name="Vilgalys R."/>
            <person name="Dunand C."/>
            <person name="Henrissat B."/>
            <person name="Grigoriev I.V."/>
            <person name="Hibbett D."/>
            <person name="Nagy L.G."/>
            <person name="Martin F.M."/>
        </authorList>
    </citation>
    <scope>NUCLEOTIDE SEQUENCE</scope>
    <source>
        <strain evidence="2">UP504</strain>
    </source>
</reference>
<evidence type="ECO:0000259" key="1">
    <source>
        <dbReference type="PROSITE" id="PS50146"/>
    </source>
</evidence>
<protein>
    <recommendedName>
        <fullName evidence="1">DAGKc domain-containing protein</fullName>
    </recommendedName>
</protein>
<keyword evidence="3" id="KW-1185">Reference proteome</keyword>
<dbReference type="GO" id="GO:0005737">
    <property type="term" value="C:cytoplasm"/>
    <property type="evidence" value="ECO:0007669"/>
    <property type="project" value="TreeGrafter"/>
</dbReference>